<dbReference type="Gene3D" id="3.90.1150.200">
    <property type="match status" value="1"/>
</dbReference>
<evidence type="ECO:0000313" key="2">
    <source>
        <dbReference type="EMBL" id="EAY26045.1"/>
    </source>
</evidence>
<keyword evidence="3" id="KW-1185">Reference proteome</keyword>
<comment type="caution">
    <text evidence="2">The sequence shown here is derived from an EMBL/GenBank/DDBJ whole genome shotgun (WGS) entry which is preliminary data.</text>
</comment>
<feature type="domain" description="YdhG-like" evidence="1">
    <location>
        <begin position="31"/>
        <end position="130"/>
    </location>
</feature>
<dbReference type="EMBL" id="AAWS01000039">
    <property type="protein sequence ID" value="EAY26045.1"/>
    <property type="molecule type" value="Genomic_DNA"/>
</dbReference>
<dbReference type="eggNOG" id="ENOG5032S5R">
    <property type="taxonomic scope" value="Bacteria"/>
</dbReference>
<organism evidence="2 3">
    <name type="scientific">Microscilla marina ATCC 23134</name>
    <dbReference type="NCBI Taxonomy" id="313606"/>
    <lineage>
        <taxon>Bacteria</taxon>
        <taxon>Pseudomonadati</taxon>
        <taxon>Bacteroidota</taxon>
        <taxon>Cytophagia</taxon>
        <taxon>Cytophagales</taxon>
        <taxon>Microscillaceae</taxon>
        <taxon>Microscilla</taxon>
    </lineage>
</organism>
<evidence type="ECO:0000313" key="3">
    <source>
        <dbReference type="Proteomes" id="UP000004095"/>
    </source>
</evidence>
<dbReference type="Proteomes" id="UP000004095">
    <property type="component" value="Unassembled WGS sequence"/>
</dbReference>
<protein>
    <recommendedName>
        <fullName evidence="1">YdhG-like domain-containing protein</fullName>
    </recommendedName>
</protein>
<gene>
    <name evidence="2" type="ORF">M23134_06393</name>
</gene>
<reference evidence="2 3" key="1">
    <citation type="submission" date="2007-01" db="EMBL/GenBank/DDBJ databases">
        <authorList>
            <person name="Haygood M."/>
            <person name="Podell S."/>
            <person name="Anderson C."/>
            <person name="Hopkinson B."/>
            <person name="Roe K."/>
            <person name="Barbeau K."/>
            <person name="Gaasterland T."/>
            <person name="Ferriera S."/>
            <person name="Johnson J."/>
            <person name="Kravitz S."/>
            <person name="Beeson K."/>
            <person name="Sutton G."/>
            <person name="Rogers Y.-H."/>
            <person name="Friedman R."/>
            <person name="Frazier M."/>
            <person name="Venter J.C."/>
        </authorList>
    </citation>
    <scope>NUCLEOTIDE SEQUENCE [LARGE SCALE GENOMIC DNA]</scope>
    <source>
        <strain evidence="2 3">ATCC 23134</strain>
    </source>
</reference>
<sequence>MATLKTKPNDQSVEAYIENIADEKRRTDCKTIAELMEAISGQLPVMWSDSIVGFGSYHYKYASGREGDWFLTGFASRKQSLTLYIMAGFDQYDELMEQLGKYKTGKSCLYIKKLEDIDQDVLKKLIKASILYLKKQY</sequence>
<dbReference type="Pfam" id="PF08818">
    <property type="entry name" value="DUF1801"/>
    <property type="match status" value="1"/>
</dbReference>
<dbReference type="AlphaFoldDB" id="A1ZU74"/>
<evidence type="ECO:0000259" key="1">
    <source>
        <dbReference type="Pfam" id="PF08818"/>
    </source>
</evidence>
<accession>A1ZU74</accession>
<name>A1ZU74_MICM2</name>
<dbReference type="InterPro" id="IPR014922">
    <property type="entry name" value="YdhG-like"/>
</dbReference>
<dbReference type="RefSeq" id="WP_002701631.1">
    <property type="nucleotide sequence ID" value="NZ_AAWS01000039.1"/>
</dbReference>
<dbReference type="SUPFAM" id="SSF159888">
    <property type="entry name" value="YdhG-like"/>
    <property type="match status" value="1"/>
</dbReference>
<proteinExistence type="predicted"/>
<dbReference type="OrthoDB" id="5951444at2"/>